<evidence type="ECO:0000313" key="3">
    <source>
        <dbReference type="Proteomes" id="UP000014760"/>
    </source>
</evidence>
<organism evidence="1">
    <name type="scientific">Capitella teleta</name>
    <name type="common">Polychaete worm</name>
    <dbReference type="NCBI Taxonomy" id="283909"/>
    <lineage>
        <taxon>Eukaryota</taxon>
        <taxon>Metazoa</taxon>
        <taxon>Spiralia</taxon>
        <taxon>Lophotrochozoa</taxon>
        <taxon>Annelida</taxon>
        <taxon>Polychaeta</taxon>
        <taxon>Sedentaria</taxon>
        <taxon>Scolecida</taxon>
        <taxon>Capitellidae</taxon>
        <taxon>Capitella</taxon>
    </lineage>
</organism>
<reference evidence="2" key="3">
    <citation type="submission" date="2015-06" db="UniProtKB">
        <authorList>
            <consortium name="EnsemblMetazoa"/>
        </authorList>
    </citation>
    <scope>IDENTIFICATION</scope>
</reference>
<dbReference type="Proteomes" id="UP000014760">
    <property type="component" value="Unassembled WGS sequence"/>
</dbReference>
<keyword evidence="3" id="KW-1185">Reference proteome</keyword>
<proteinExistence type="predicted"/>
<evidence type="ECO:0000313" key="1">
    <source>
        <dbReference type="EMBL" id="ELT87462.1"/>
    </source>
</evidence>
<dbReference type="HOGENOM" id="CLU_1628625_0_0_1"/>
<name>R7T3S2_CAPTE</name>
<dbReference type="AlphaFoldDB" id="R7T3S2"/>
<reference evidence="1 3" key="2">
    <citation type="journal article" date="2013" name="Nature">
        <title>Insights into bilaterian evolution from three spiralian genomes.</title>
        <authorList>
            <person name="Simakov O."/>
            <person name="Marletaz F."/>
            <person name="Cho S.J."/>
            <person name="Edsinger-Gonzales E."/>
            <person name="Havlak P."/>
            <person name="Hellsten U."/>
            <person name="Kuo D.H."/>
            <person name="Larsson T."/>
            <person name="Lv J."/>
            <person name="Arendt D."/>
            <person name="Savage R."/>
            <person name="Osoegawa K."/>
            <person name="de Jong P."/>
            <person name="Grimwood J."/>
            <person name="Chapman J.A."/>
            <person name="Shapiro H."/>
            <person name="Aerts A."/>
            <person name="Otillar R.P."/>
            <person name="Terry A.Y."/>
            <person name="Boore J.L."/>
            <person name="Grigoriev I.V."/>
            <person name="Lindberg D.R."/>
            <person name="Seaver E.C."/>
            <person name="Weisblat D.A."/>
            <person name="Putnam N.H."/>
            <person name="Rokhsar D.S."/>
        </authorList>
    </citation>
    <scope>NUCLEOTIDE SEQUENCE</scope>
    <source>
        <strain evidence="1 3">I ESC-2004</strain>
    </source>
</reference>
<dbReference type="EnsemblMetazoa" id="CapteT198837">
    <property type="protein sequence ID" value="CapteP198837"/>
    <property type="gene ID" value="CapteG198837"/>
</dbReference>
<gene>
    <name evidence="1" type="ORF">CAPTEDRAFT_198837</name>
</gene>
<protein>
    <submittedName>
        <fullName evidence="1 2">Uncharacterized protein</fullName>
    </submittedName>
</protein>
<dbReference type="EMBL" id="KB312312">
    <property type="protein sequence ID" value="ELT87462.1"/>
    <property type="molecule type" value="Genomic_DNA"/>
</dbReference>
<reference evidence="3" key="1">
    <citation type="submission" date="2012-12" db="EMBL/GenBank/DDBJ databases">
        <authorList>
            <person name="Hellsten U."/>
            <person name="Grimwood J."/>
            <person name="Chapman J.A."/>
            <person name="Shapiro H."/>
            <person name="Aerts A."/>
            <person name="Otillar R.P."/>
            <person name="Terry A.Y."/>
            <person name="Boore J.L."/>
            <person name="Simakov O."/>
            <person name="Marletaz F."/>
            <person name="Cho S.-J."/>
            <person name="Edsinger-Gonzales E."/>
            <person name="Havlak P."/>
            <person name="Kuo D.-H."/>
            <person name="Larsson T."/>
            <person name="Lv J."/>
            <person name="Arendt D."/>
            <person name="Savage R."/>
            <person name="Osoegawa K."/>
            <person name="de Jong P."/>
            <person name="Lindberg D.R."/>
            <person name="Seaver E.C."/>
            <person name="Weisblat D.A."/>
            <person name="Putnam N.H."/>
            <person name="Grigoriev I.V."/>
            <person name="Rokhsar D.S."/>
        </authorList>
    </citation>
    <scope>NUCLEOTIDE SEQUENCE</scope>
    <source>
        <strain evidence="3">I ESC-2004</strain>
    </source>
</reference>
<dbReference type="EMBL" id="AMQN01003617">
    <property type="status" value="NOT_ANNOTATED_CDS"/>
    <property type="molecule type" value="Genomic_DNA"/>
</dbReference>
<accession>R7T3S2</accession>
<evidence type="ECO:0000313" key="2">
    <source>
        <dbReference type="EnsemblMetazoa" id="CapteP198837"/>
    </source>
</evidence>
<sequence>MATKFECSVCLLHLELFQQKRKMIRTLGILLGVVSVVQSYPIGRNGRHSAQFTEGGLNVAYDIAMDGDEKSSAKLSKSGRILENISNVRNGLASDLIRRSKRGFSDDFFAQQEDDAAWPSDLLEDFTMPPYKPRTDYEVLTLREVLQIREDAEGHVIGREHKE</sequence>